<proteinExistence type="predicted"/>
<dbReference type="RefSeq" id="WP_329775904.1">
    <property type="nucleotide sequence ID" value="NZ_JAYDYW010000010.1"/>
</dbReference>
<reference evidence="3" key="1">
    <citation type="submission" date="2023-07" db="EMBL/GenBank/DDBJ databases">
        <title>Draft genome sequence of Agarivorans aestuarii strain ZMCS4, a CAZymes producing bacteria isolated from the marine brown algae Clodostephus spongiosus.</title>
        <authorList>
            <person name="Lorente B."/>
            <person name="Cabral C."/>
            <person name="Frias J."/>
            <person name="Faria J."/>
            <person name="Toubarro D."/>
        </authorList>
    </citation>
    <scope>NUCLEOTIDE SEQUENCE [LARGE SCALE GENOMIC DNA]</scope>
    <source>
        <strain evidence="3">ZMCS4</strain>
    </source>
</reference>
<name>A0ABU7G6B6_9ALTE</name>
<evidence type="ECO:0000313" key="2">
    <source>
        <dbReference type="EMBL" id="MEE1674866.1"/>
    </source>
</evidence>
<evidence type="ECO:0000259" key="1">
    <source>
        <dbReference type="Pfam" id="PF06568"/>
    </source>
</evidence>
<keyword evidence="3" id="KW-1185">Reference proteome</keyword>
<dbReference type="InterPro" id="IPR009506">
    <property type="entry name" value="YjiS-like"/>
</dbReference>
<protein>
    <submittedName>
        <fullName evidence="2">DUF1127 domain-containing protein</fullName>
    </submittedName>
</protein>
<sequence>MNTISHTRAKPLRQGLTSIKLNLRLIIRKLDSLLLRRKSRRELAKLPDYLLKDIGVTRAEALRESDKSFWQS</sequence>
<comment type="caution">
    <text evidence="2">The sequence shown here is derived from an EMBL/GenBank/DDBJ whole genome shotgun (WGS) entry which is preliminary data.</text>
</comment>
<dbReference type="EMBL" id="JAYDYW010000010">
    <property type="protein sequence ID" value="MEE1674866.1"/>
    <property type="molecule type" value="Genomic_DNA"/>
</dbReference>
<accession>A0ABU7G6B6</accession>
<feature type="domain" description="YjiS-like" evidence="1">
    <location>
        <begin position="27"/>
        <end position="61"/>
    </location>
</feature>
<organism evidence="2 3">
    <name type="scientific">Agarivorans aestuarii</name>
    <dbReference type="NCBI Taxonomy" id="1563703"/>
    <lineage>
        <taxon>Bacteria</taxon>
        <taxon>Pseudomonadati</taxon>
        <taxon>Pseudomonadota</taxon>
        <taxon>Gammaproteobacteria</taxon>
        <taxon>Alteromonadales</taxon>
        <taxon>Alteromonadaceae</taxon>
        <taxon>Agarivorans</taxon>
    </lineage>
</organism>
<evidence type="ECO:0000313" key="3">
    <source>
        <dbReference type="Proteomes" id="UP001310248"/>
    </source>
</evidence>
<dbReference type="Pfam" id="PF06568">
    <property type="entry name" value="YjiS-like"/>
    <property type="match status" value="1"/>
</dbReference>
<dbReference type="Proteomes" id="UP001310248">
    <property type="component" value="Unassembled WGS sequence"/>
</dbReference>
<gene>
    <name evidence="2" type="ORF">SNR37_000185</name>
</gene>